<evidence type="ECO:0000313" key="4">
    <source>
        <dbReference type="Proteomes" id="UP000075238"/>
    </source>
</evidence>
<dbReference type="AlphaFoldDB" id="A0A142JRS2"/>
<evidence type="ECO:0000313" key="3">
    <source>
        <dbReference type="EMBL" id="AMR80784.1"/>
    </source>
</evidence>
<dbReference type="RefSeq" id="WP_062802612.1">
    <property type="nucleotide sequence ID" value="NZ_CP014845.1"/>
</dbReference>
<evidence type="ECO:0000256" key="1">
    <source>
        <dbReference type="SAM" id="MobiDB-lite"/>
    </source>
</evidence>
<dbReference type="KEGG" id="cnan:A2G96_23420"/>
<keyword evidence="2" id="KW-0732">Signal</keyword>
<feature type="compositionally biased region" description="Polar residues" evidence="1">
    <location>
        <begin position="31"/>
        <end position="42"/>
    </location>
</feature>
<accession>A0A142JRS2</accession>
<keyword evidence="4" id="KW-1185">Reference proteome</keyword>
<gene>
    <name evidence="3" type="ORF">A2G96_23420</name>
</gene>
<dbReference type="PROSITE" id="PS51257">
    <property type="entry name" value="PROKAR_LIPOPROTEIN"/>
    <property type="match status" value="1"/>
</dbReference>
<dbReference type="Proteomes" id="UP000075238">
    <property type="component" value="Chromosome 2"/>
</dbReference>
<feature type="region of interest" description="Disordered" evidence="1">
    <location>
        <begin position="28"/>
        <end position="52"/>
    </location>
</feature>
<name>A0A142JRS2_9BURK</name>
<protein>
    <recommendedName>
        <fullName evidence="5">Lipoprotein</fullName>
    </recommendedName>
</protein>
<reference evidence="3 4" key="1">
    <citation type="submission" date="2016-03" db="EMBL/GenBank/DDBJ databases">
        <title>Complete genome sequence of a novel chlorpyrifos degrading bacterium, Cupriavidus nantongensis sp. X1.</title>
        <authorList>
            <person name="Fang L."/>
        </authorList>
    </citation>
    <scope>NUCLEOTIDE SEQUENCE [LARGE SCALE GENOMIC DNA]</scope>
    <source>
        <strain evidence="3 4">X1</strain>
    </source>
</reference>
<proteinExistence type="predicted"/>
<evidence type="ECO:0008006" key="5">
    <source>
        <dbReference type="Google" id="ProtNLM"/>
    </source>
</evidence>
<feature type="signal peptide" evidence="2">
    <location>
        <begin position="1"/>
        <end position="18"/>
    </location>
</feature>
<evidence type="ECO:0000256" key="2">
    <source>
        <dbReference type="SAM" id="SignalP"/>
    </source>
</evidence>
<sequence>MKKLAMYVGLVSSVALFAACGGGGDDGNGGTSAPDQSGANSGASSPTPTPAPAAFSCPDSYRKLTLSNSSVPNASMSIATDDGIARLTVKTPATGFANVTICLGKPDPVPAGVVAAYVYEVKADGGYASLLNPQISLTFTTPTALAAAPAIEVAQGTANGVTYTAAPGSSGTVNGTNVNVTASAPAAGVYVVRLPH</sequence>
<feature type="chain" id="PRO_5007498307" description="Lipoprotein" evidence="2">
    <location>
        <begin position="19"/>
        <end position="196"/>
    </location>
</feature>
<organism evidence="3 4">
    <name type="scientific">Cupriavidus nantongensis</name>
    <dbReference type="NCBI Taxonomy" id="1796606"/>
    <lineage>
        <taxon>Bacteria</taxon>
        <taxon>Pseudomonadati</taxon>
        <taxon>Pseudomonadota</taxon>
        <taxon>Betaproteobacteria</taxon>
        <taxon>Burkholderiales</taxon>
        <taxon>Burkholderiaceae</taxon>
        <taxon>Cupriavidus</taxon>
    </lineage>
</organism>
<dbReference type="OrthoDB" id="9025296at2"/>
<dbReference type="EMBL" id="CP014845">
    <property type="protein sequence ID" value="AMR80784.1"/>
    <property type="molecule type" value="Genomic_DNA"/>
</dbReference>